<evidence type="ECO:0000313" key="1">
    <source>
        <dbReference type="EMBL" id="CAG8562826.1"/>
    </source>
</evidence>
<dbReference type="EMBL" id="CAJVPU010006613">
    <property type="protein sequence ID" value="CAG8562826.1"/>
    <property type="molecule type" value="Genomic_DNA"/>
</dbReference>
<keyword evidence="2" id="KW-1185">Reference proteome</keyword>
<reference evidence="1" key="1">
    <citation type="submission" date="2021-06" db="EMBL/GenBank/DDBJ databases">
        <authorList>
            <person name="Kallberg Y."/>
            <person name="Tangrot J."/>
            <person name="Rosling A."/>
        </authorList>
    </citation>
    <scope>NUCLEOTIDE SEQUENCE</scope>
    <source>
        <strain evidence="1">IL203A</strain>
    </source>
</reference>
<organism evidence="1 2">
    <name type="scientific">Dentiscutata heterogama</name>
    <dbReference type="NCBI Taxonomy" id="1316150"/>
    <lineage>
        <taxon>Eukaryota</taxon>
        <taxon>Fungi</taxon>
        <taxon>Fungi incertae sedis</taxon>
        <taxon>Mucoromycota</taxon>
        <taxon>Glomeromycotina</taxon>
        <taxon>Glomeromycetes</taxon>
        <taxon>Diversisporales</taxon>
        <taxon>Gigasporaceae</taxon>
        <taxon>Dentiscutata</taxon>
    </lineage>
</organism>
<name>A0ACA9M0I0_9GLOM</name>
<feature type="non-terminal residue" evidence="1">
    <location>
        <position position="512"/>
    </location>
</feature>
<accession>A0ACA9M0I0</accession>
<gene>
    <name evidence="1" type="ORF">DHETER_LOCUS5724</name>
</gene>
<protein>
    <submittedName>
        <fullName evidence="1">14161_t:CDS:1</fullName>
    </submittedName>
</protein>
<dbReference type="Proteomes" id="UP000789702">
    <property type="component" value="Unassembled WGS sequence"/>
</dbReference>
<proteinExistence type="predicted"/>
<comment type="caution">
    <text evidence="1">The sequence shown here is derived from an EMBL/GenBank/DDBJ whole genome shotgun (WGS) entry which is preliminary data.</text>
</comment>
<sequence>AYVELLKEIIFDENFTVVKFYKKIDFPFVQKTKAEEVLYKALETVASEDNVKAQKLLVNFNELINSNSVKIYWNGVYIRDEKNKSQYIRNILKEKRDQEACQIESNVLEEHIIESNLLLKRKRQNSGKGFSTPLNKVRIFDTGFNSDLGLYNGESSSSDSEIVPKLLTNVFLEVKDSGVDDADNILESVDNYDNNVDIDEQSNPEVYQSPILNNNILESVNHEVQQIPIPESVDNNKQNDSFPKRKVTRNKPKYIQHDLAQELLTNLHLCPLKGHKWLWEDIDIINLFKDNENTKTNGISEQISKLYILRQTLHKNSVHDFPNLNFNIRYAYQFFNHMYNIYSNDVLARSLTESEYNSYIWTPLLCYAFMEKDDIRFSSGEVSSVAYDKLKKLAQIQTKSSPKMDSRATIMSIGQEVLIQENGRYDNANKRKNDLTKLEYCSKVLLTSAYLALPTDARSDIHRFEIYSIQTNASYVFENAICMLGLTDIIIPRTVDAFPKCVEAVCKVLSWK</sequence>
<feature type="non-terminal residue" evidence="1">
    <location>
        <position position="1"/>
    </location>
</feature>
<evidence type="ECO:0000313" key="2">
    <source>
        <dbReference type="Proteomes" id="UP000789702"/>
    </source>
</evidence>